<feature type="repeat" description="TPR" evidence="1">
    <location>
        <begin position="274"/>
        <end position="307"/>
    </location>
</feature>
<organism evidence="2 3">
    <name type="scientific">Pseudomonas cavernicola</name>
    <dbReference type="NCBI Taxonomy" id="2320866"/>
    <lineage>
        <taxon>Bacteria</taxon>
        <taxon>Pseudomonadati</taxon>
        <taxon>Pseudomonadota</taxon>
        <taxon>Gammaproteobacteria</taxon>
        <taxon>Pseudomonadales</taxon>
        <taxon>Pseudomonadaceae</taxon>
        <taxon>Pseudomonas</taxon>
    </lineage>
</organism>
<dbReference type="Proteomes" id="UP000284021">
    <property type="component" value="Unassembled WGS sequence"/>
</dbReference>
<dbReference type="GO" id="GO:0006493">
    <property type="term" value="P:protein O-linked glycosylation"/>
    <property type="evidence" value="ECO:0007669"/>
    <property type="project" value="InterPro"/>
</dbReference>
<dbReference type="Pfam" id="PF13432">
    <property type="entry name" value="TPR_16"/>
    <property type="match status" value="1"/>
</dbReference>
<dbReference type="GO" id="GO:0006508">
    <property type="term" value="P:proteolysis"/>
    <property type="evidence" value="ECO:0007669"/>
    <property type="project" value="InterPro"/>
</dbReference>
<feature type="repeat" description="TPR" evidence="1">
    <location>
        <begin position="376"/>
        <end position="409"/>
    </location>
</feature>
<accession>A0A418XK85</accession>
<dbReference type="InterPro" id="IPR011990">
    <property type="entry name" value="TPR-like_helical_dom_sf"/>
</dbReference>
<dbReference type="InterPro" id="IPR009003">
    <property type="entry name" value="Peptidase_S1_PA"/>
</dbReference>
<dbReference type="SUPFAM" id="SSF50494">
    <property type="entry name" value="Trypsin-like serine proteases"/>
    <property type="match status" value="1"/>
</dbReference>
<evidence type="ECO:0000256" key="1">
    <source>
        <dbReference type="PROSITE-ProRule" id="PRU00339"/>
    </source>
</evidence>
<feature type="repeat" description="TPR" evidence="1">
    <location>
        <begin position="308"/>
        <end position="341"/>
    </location>
</feature>
<reference evidence="2 3" key="1">
    <citation type="submission" date="2018-09" db="EMBL/GenBank/DDBJ databases">
        <authorList>
            <person name="Zhu H."/>
        </authorList>
    </citation>
    <scope>NUCLEOTIDE SEQUENCE [LARGE SCALE GENOMIC DNA]</scope>
    <source>
        <strain evidence="2 3">K1S02-6</strain>
    </source>
</reference>
<name>A0A418XK85_9PSED</name>
<dbReference type="Gene3D" id="1.25.40.10">
    <property type="entry name" value="Tetratricopeptide repeat domain"/>
    <property type="match status" value="3"/>
</dbReference>
<dbReference type="Pfam" id="PF13365">
    <property type="entry name" value="Trypsin_2"/>
    <property type="match status" value="1"/>
</dbReference>
<dbReference type="SUPFAM" id="SSF48452">
    <property type="entry name" value="TPR-like"/>
    <property type="match status" value="1"/>
</dbReference>
<dbReference type="SMART" id="SM00028">
    <property type="entry name" value="TPR"/>
    <property type="match status" value="6"/>
</dbReference>
<dbReference type="PROSITE" id="PS50005">
    <property type="entry name" value="TPR"/>
    <property type="match status" value="6"/>
</dbReference>
<dbReference type="EMBL" id="QYUR01000002">
    <property type="protein sequence ID" value="RJG12846.1"/>
    <property type="molecule type" value="Genomic_DNA"/>
</dbReference>
<gene>
    <name evidence="2" type="ORF">D3879_06080</name>
</gene>
<dbReference type="Pfam" id="PF13414">
    <property type="entry name" value="TPR_11"/>
    <property type="match status" value="2"/>
</dbReference>
<dbReference type="InterPro" id="IPR019734">
    <property type="entry name" value="TPR_rpt"/>
</dbReference>
<keyword evidence="1" id="KW-0802">TPR repeat</keyword>
<protein>
    <submittedName>
        <fullName evidence="2">Tetratricopeptide repeat protein</fullName>
    </submittedName>
</protein>
<dbReference type="AlphaFoldDB" id="A0A418XK85"/>
<dbReference type="PANTHER" id="PTHR44366">
    <property type="entry name" value="UDP-N-ACETYLGLUCOSAMINE--PEPTIDE N-ACETYLGLUCOSAMINYLTRANSFERASE 110 KDA SUBUNIT"/>
    <property type="match status" value="1"/>
</dbReference>
<feature type="repeat" description="TPR" evidence="1">
    <location>
        <begin position="342"/>
        <end position="375"/>
    </location>
</feature>
<proteinExistence type="predicted"/>
<dbReference type="InterPro" id="IPR001940">
    <property type="entry name" value="Peptidase_S1C"/>
</dbReference>
<dbReference type="GO" id="GO:0097363">
    <property type="term" value="F:protein O-acetylglucosaminyltransferase activity"/>
    <property type="evidence" value="ECO:0007669"/>
    <property type="project" value="TreeGrafter"/>
</dbReference>
<feature type="repeat" description="TPR" evidence="1">
    <location>
        <begin position="410"/>
        <end position="443"/>
    </location>
</feature>
<sequence>MPTSGWKLIVRVGSECLTSPLMPPNNGTRGFLLVVFCLFAFDAYAKTASEVFDAVSPSVIVIRTFDAQGKALGLGSGVALGGGMVATNCHVLAGAEHMRVQHRKREYPAALRHSDWDRDVCTLAVNGLKAAPVTLGSTARLKVGARVYAIGAPRGLELTLSEGIISSLRPVAGGQYLQITAPLSPGSSGGGLFDEQGRLIGLPTFYLAEGQQLNFAVPVEWISELPKRHKSTEETTQTPYLDWLNKAAALQVKQDWAGLLNHARRWTKAQPQAAVAWHCLGFAYGKSGQSAKAIEAYRQAVRINPEYAEAWYNLGVVYGKSGQTTSAIEAYQQAVRIDPEDADVWNNLGAVYGDSGQIAKAIEAFQQAVRINPEFAKAWLNLGVVYGDSGQIAKAIEAFQQAVRINPEYAKAWLNLGGSYGKSGQTAKAIEAYRQAVRIDPEDAEAWYSLGVAYRLSGQAEQTLAVYKRLKALDPARAEQFLNENVLP</sequence>
<dbReference type="InterPro" id="IPR037919">
    <property type="entry name" value="OGT"/>
</dbReference>
<feature type="repeat" description="TPR" evidence="1">
    <location>
        <begin position="444"/>
        <end position="477"/>
    </location>
</feature>
<dbReference type="Gene3D" id="2.40.10.120">
    <property type="match status" value="1"/>
</dbReference>
<dbReference type="PRINTS" id="PR00834">
    <property type="entry name" value="PROTEASES2C"/>
</dbReference>
<keyword evidence="3" id="KW-1185">Reference proteome</keyword>
<dbReference type="PROSITE" id="PS50293">
    <property type="entry name" value="TPR_REGION"/>
    <property type="match status" value="5"/>
</dbReference>
<comment type="caution">
    <text evidence="2">The sequence shown here is derived from an EMBL/GenBank/DDBJ whole genome shotgun (WGS) entry which is preliminary data.</text>
</comment>
<evidence type="ECO:0000313" key="2">
    <source>
        <dbReference type="EMBL" id="RJG12846.1"/>
    </source>
</evidence>
<dbReference type="GO" id="GO:0004252">
    <property type="term" value="F:serine-type endopeptidase activity"/>
    <property type="evidence" value="ECO:0007669"/>
    <property type="project" value="InterPro"/>
</dbReference>
<evidence type="ECO:0000313" key="3">
    <source>
        <dbReference type="Proteomes" id="UP000284021"/>
    </source>
</evidence>
<dbReference type="PANTHER" id="PTHR44366:SF1">
    <property type="entry name" value="UDP-N-ACETYLGLUCOSAMINE--PEPTIDE N-ACETYLGLUCOSAMINYLTRANSFERASE 110 KDA SUBUNIT"/>
    <property type="match status" value="1"/>
</dbReference>